<accession>A0A0F9NLD3</accession>
<organism evidence="1">
    <name type="scientific">marine sediment metagenome</name>
    <dbReference type="NCBI Taxonomy" id="412755"/>
    <lineage>
        <taxon>unclassified sequences</taxon>
        <taxon>metagenomes</taxon>
        <taxon>ecological metagenomes</taxon>
    </lineage>
</organism>
<comment type="caution">
    <text evidence="1">The sequence shown here is derived from an EMBL/GenBank/DDBJ whole genome shotgun (WGS) entry which is preliminary data.</text>
</comment>
<sequence length="26" mass="3096">SISIRILTVGVVDIYLIWFKLEILKY</sequence>
<dbReference type="AlphaFoldDB" id="A0A0F9NLD3"/>
<name>A0A0F9NLD3_9ZZZZ</name>
<feature type="non-terminal residue" evidence="1">
    <location>
        <position position="1"/>
    </location>
</feature>
<protein>
    <submittedName>
        <fullName evidence="1">Uncharacterized protein</fullName>
    </submittedName>
</protein>
<proteinExistence type="predicted"/>
<reference evidence="1" key="1">
    <citation type="journal article" date="2015" name="Nature">
        <title>Complex archaea that bridge the gap between prokaryotes and eukaryotes.</title>
        <authorList>
            <person name="Spang A."/>
            <person name="Saw J.H."/>
            <person name="Jorgensen S.L."/>
            <person name="Zaremba-Niedzwiedzka K."/>
            <person name="Martijn J."/>
            <person name="Lind A.E."/>
            <person name="van Eijk R."/>
            <person name="Schleper C."/>
            <person name="Guy L."/>
            <person name="Ettema T.J."/>
        </authorList>
    </citation>
    <scope>NUCLEOTIDE SEQUENCE</scope>
</reference>
<gene>
    <name evidence="1" type="ORF">LCGC14_1012370</name>
</gene>
<dbReference type="EMBL" id="LAZR01003986">
    <property type="protein sequence ID" value="KKN12852.1"/>
    <property type="molecule type" value="Genomic_DNA"/>
</dbReference>
<evidence type="ECO:0000313" key="1">
    <source>
        <dbReference type="EMBL" id="KKN12852.1"/>
    </source>
</evidence>